<evidence type="ECO:0000259" key="18">
    <source>
        <dbReference type="Pfam" id="PF03372"/>
    </source>
</evidence>
<dbReference type="Gene3D" id="3.60.10.10">
    <property type="entry name" value="Endonuclease/exonuclease/phosphatase"/>
    <property type="match status" value="1"/>
</dbReference>
<gene>
    <name evidence="19" type="ORF">ACAOBT_LOCUS22592</name>
</gene>
<keyword evidence="9" id="KW-0540">Nuclease</keyword>
<comment type="cofactor">
    <cofactor evidence="2">
        <name>Mg(2+)</name>
        <dbReference type="ChEBI" id="CHEBI:18420"/>
    </cofactor>
</comment>
<keyword evidence="17" id="KW-0539">Nucleus</keyword>
<dbReference type="GO" id="GO:0004535">
    <property type="term" value="F:poly(A)-specific ribonuclease activity"/>
    <property type="evidence" value="ECO:0007669"/>
    <property type="project" value="UniProtKB-EC"/>
</dbReference>
<feature type="domain" description="Endonuclease/exonuclease/phosphatase" evidence="18">
    <location>
        <begin position="2"/>
        <end position="335"/>
    </location>
</feature>
<evidence type="ECO:0000256" key="14">
    <source>
        <dbReference type="ARBA" id="ARBA00022842"/>
    </source>
</evidence>
<dbReference type="SUPFAM" id="SSF56219">
    <property type="entry name" value="DNase I-like"/>
    <property type="match status" value="1"/>
</dbReference>
<name>A0A9P0LP60_ACAOB</name>
<dbReference type="OrthoDB" id="428734at2759"/>
<evidence type="ECO:0000256" key="2">
    <source>
        <dbReference type="ARBA" id="ARBA00001946"/>
    </source>
</evidence>
<dbReference type="Proteomes" id="UP001152888">
    <property type="component" value="Unassembled WGS sequence"/>
</dbReference>
<keyword evidence="15" id="KW-0805">Transcription regulation</keyword>
<dbReference type="GO" id="GO:0005737">
    <property type="term" value="C:cytoplasm"/>
    <property type="evidence" value="ECO:0007669"/>
    <property type="project" value="UniProtKB-SubCell"/>
</dbReference>
<evidence type="ECO:0000256" key="5">
    <source>
        <dbReference type="ARBA" id="ARBA00010774"/>
    </source>
</evidence>
<evidence type="ECO:0000256" key="3">
    <source>
        <dbReference type="ARBA" id="ARBA00004123"/>
    </source>
</evidence>
<sequence length="445" mass="51550">MCYNVLCDKYATRQMYSYCPSWALAWEYRKKGILEEIRHYGADIINLQEVEMEQFYNYFLPELKSDGYNGIYSPKSRAKHMAESERKYVDGCAIFYRVSKFTLVKEYLVEFNQLAMANADGLEHMLNRVMPKDNIGLAALLQTTEAAWENSSADAVFLQQPILVCTAHIHWDPEFCDVKLIQTMMLSNELKSILDESAQTLKTRDLCTDPSNIQLVLCGDFNSLPDSGVIEFLGMGRVSQDHKDFKDLSYKSCLEKILSCDKPNEFTHSFKLASAYNDEIMPFTNYTFDFKGIIDYIFYAKNTMTPLGLLGPLSLEWLQQNKVIGCPHPHVYSDHFPLLVELEMVPTITSASINGVVGHRSRTKYNGRKMHQRRKHQSYNMHTNNVDNMYGVPISSTSYQYQYQYQYHNVTHEVTTINDLINMLSPTDDLINDYDYDYNHDYDFV</sequence>
<keyword evidence="14" id="KW-0460">Magnesium</keyword>
<keyword evidence="13" id="KW-0269">Exonuclease</keyword>
<dbReference type="AlphaFoldDB" id="A0A9P0LP60"/>
<evidence type="ECO:0000256" key="1">
    <source>
        <dbReference type="ARBA" id="ARBA00001663"/>
    </source>
</evidence>
<evidence type="ECO:0000256" key="9">
    <source>
        <dbReference type="ARBA" id="ARBA00022722"/>
    </source>
</evidence>
<dbReference type="PANTHER" id="PTHR12121:SF100">
    <property type="entry name" value="POLY(A)-SPECIFIC RIBONUCLEASE"/>
    <property type="match status" value="1"/>
</dbReference>
<comment type="caution">
    <text evidence="19">The sequence shown here is derived from an EMBL/GenBank/DDBJ whole genome shotgun (WGS) entry which is preliminary data.</text>
</comment>
<dbReference type="PANTHER" id="PTHR12121">
    <property type="entry name" value="CARBON CATABOLITE REPRESSOR PROTEIN 4"/>
    <property type="match status" value="1"/>
</dbReference>
<comment type="catalytic activity">
    <reaction evidence="1">
        <text>Exonucleolytic cleavage of poly(A) to 5'-AMP.</text>
        <dbReference type="EC" id="3.1.13.4"/>
    </reaction>
</comment>
<keyword evidence="7" id="KW-0963">Cytoplasm</keyword>
<evidence type="ECO:0000313" key="20">
    <source>
        <dbReference type="Proteomes" id="UP001152888"/>
    </source>
</evidence>
<organism evidence="19 20">
    <name type="scientific">Acanthoscelides obtectus</name>
    <name type="common">Bean weevil</name>
    <name type="synonym">Bruchus obtectus</name>
    <dbReference type="NCBI Taxonomy" id="200917"/>
    <lineage>
        <taxon>Eukaryota</taxon>
        <taxon>Metazoa</taxon>
        <taxon>Ecdysozoa</taxon>
        <taxon>Arthropoda</taxon>
        <taxon>Hexapoda</taxon>
        <taxon>Insecta</taxon>
        <taxon>Pterygota</taxon>
        <taxon>Neoptera</taxon>
        <taxon>Endopterygota</taxon>
        <taxon>Coleoptera</taxon>
        <taxon>Polyphaga</taxon>
        <taxon>Cucujiformia</taxon>
        <taxon>Chrysomeloidea</taxon>
        <taxon>Chrysomelidae</taxon>
        <taxon>Bruchinae</taxon>
        <taxon>Bruchini</taxon>
        <taxon>Acanthoscelides</taxon>
    </lineage>
</organism>
<dbReference type="EC" id="3.1.13.4" evidence="6"/>
<dbReference type="GO" id="GO:0046872">
    <property type="term" value="F:metal ion binding"/>
    <property type="evidence" value="ECO:0007669"/>
    <property type="project" value="UniProtKB-KW"/>
</dbReference>
<evidence type="ECO:0000256" key="15">
    <source>
        <dbReference type="ARBA" id="ARBA00023015"/>
    </source>
</evidence>
<dbReference type="InterPro" id="IPR050410">
    <property type="entry name" value="CCR4/nocturin_mRNA_transcr"/>
</dbReference>
<evidence type="ECO:0000256" key="8">
    <source>
        <dbReference type="ARBA" id="ARBA00022614"/>
    </source>
</evidence>
<keyword evidence="12" id="KW-0378">Hydrolase</keyword>
<keyword evidence="11" id="KW-0677">Repeat</keyword>
<evidence type="ECO:0000256" key="12">
    <source>
        <dbReference type="ARBA" id="ARBA00022801"/>
    </source>
</evidence>
<comment type="subcellular location">
    <subcellularLocation>
        <location evidence="4">Cytoplasm</location>
    </subcellularLocation>
    <subcellularLocation>
        <location evidence="3">Nucleus</location>
    </subcellularLocation>
</comment>
<evidence type="ECO:0000256" key="11">
    <source>
        <dbReference type="ARBA" id="ARBA00022737"/>
    </source>
</evidence>
<reference evidence="19" key="1">
    <citation type="submission" date="2022-03" db="EMBL/GenBank/DDBJ databases">
        <authorList>
            <person name="Sayadi A."/>
        </authorList>
    </citation>
    <scope>NUCLEOTIDE SEQUENCE</scope>
</reference>
<evidence type="ECO:0000256" key="16">
    <source>
        <dbReference type="ARBA" id="ARBA00023163"/>
    </source>
</evidence>
<accession>A0A9P0LP60</accession>
<dbReference type="Pfam" id="PF03372">
    <property type="entry name" value="Exo_endo_phos"/>
    <property type="match status" value="1"/>
</dbReference>
<evidence type="ECO:0000256" key="13">
    <source>
        <dbReference type="ARBA" id="ARBA00022839"/>
    </source>
</evidence>
<evidence type="ECO:0000313" key="19">
    <source>
        <dbReference type="EMBL" id="CAH1995422.1"/>
    </source>
</evidence>
<dbReference type="EMBL" id="CAKOFQ010007227">
    <property type="protein sequence ID" value="CAH1995422.1"/>
    <property type="molecule type" value="Genomic_DNA"/>
</dbReference>
<evidence type="ECO:0000256" key="6">
    <source>
        <dbReference type="ARBA" id="ARBA00012161"/>
    </source>
</evidence>
<comment type="similarity">
    <text evidence="5">Belongs to the CCR4/nocturin family.</text>
</comment>
<evidence type="ECO:0000256" key="4">
    <source>
        <dbReference type="ARBA" id="ARBA00004496"/>
    </source>
</evidence>
<dbReference type="FunFam" id="3.60.10.10:FF:000002">
    <property type="entry name" value="CCR4-NOT transcription complex subunit 6 like"/>
    <property type="match status" value="1"/>
</dbReference>
<proteinExistence type="inferred from homology"/>
<keyword evidence="20" id="KW-1185">Reference proteome</keyword>
<dbReference type="CDD" id="cd09097">
    <property type="entry name" value="Deadenylase_CCR4"/>
    <property type="match status" value="1"/>
</dbReference>
<keyword evidence="8" id="KW-0433">Leucine-rich repeat</keyword>
<evidence type="ECO:0000256" key="17">
    <source>
        <dbReference type="ARBA" id="ARBA00023242"/>
    </source>
</evidence>
<dbReference type="InterPro" id="IPR036691">
    <property type="entry name" value="Endo/exonu/phosph_ase_sf"/>
</dbReference>
<keyword evidence="16" id="KW-0804">Transcription</keyword>
<protein>
    <recommendedName>
        <fullName evidence="6">poly(A)-specific ribonuclease</fullName>
        <ecNumber evidence="6">3.1.13.4</ecNumber>
    </recommendedName>
</protein>
<keyword evidence="10" id="KW-0479">Metal-binding</keyword>
<evidence type="ECO:0000256" key="7">
    <source>
        <dbReference type="ARBA" id="ARBA00022490"/>
    </source>
</evidence>
<evidence type="ECO:0000256" key="10">
    <source>
        <dbReference type="ARBA" id="ARBA00022723"/>
    </source>
</evidence>
<dbReference type="InterPro" id="IPR005135">
    <property type="entry name" value="Endo/exonuclease/phosphatase"/>
</dbReference>
<dbReference type="GO" id="GO:0005634">
    <property type="term" value="C:nucleus"/>
    <property type="evidence" value="ECO:0007669"/>
    <property type="project" value="UniProtKB-SubCell"/>
</dbReference>